<dbReference type="Pfam" id="PF00106">
    <property type="entry name" value="adh_short"/>
    <property type="match status" value="2"/>
</dbReference>
<dbReference type="Proteomes" id="UP000026960">
    <property type="component" value="Chromosome 10"/>
</dbReference>
<evidence type="ECO:0000313" key="2">
    <source>
        <dbReference type="EnsemblPlants" id="OBART10G17700.6"/>
    </source>
</evidence>
<keyword evidence="3" id="KW-1185">Reference proteome</keyword>
<dbReference type="InterPro" id="IPR002347">
    <property type="entry name" value="SDR_fam"/>
</dbReference>
<feature type="compositionally biased region" description="Low complexity" evidence="1">
    <location>
        <begin position="9"/>
        <end position="19"/>
    </location>
</feature>
<dbReference type="PANTHER" id="PTHR48476:SF1">
    <property type="entry name" value="SHORT-CHAIN DEHYDROGENASE TIC 32, CHLOROPLASTIC-LIKE"/>
    <property type="match status" value="1"/>
</dbReference>
<protein>
    <submittedName>
        <fullName evidence="2">Uncharacterized protein</fullName>
    </submittedName>
</protein>
<accession>A0A0D3HGB2</accession>
<sequence length="770" mass="82526">MTATTGLASSTSEESQETTIPLRGSFAGDVGRRRGSGCADDEVSGLTEEEAARSGFGCRCPCSPGARRVHECDLLGRAHVELDVANTISQSSTPPMWFFNFNRNGPSGFSGASTAEEVTAGVDARGLVAVVTGASSGIGLETARVLALRGVRVVMAVRNVAAGHKAREAIRAEIPGAIVHVLEMDLSSMDSVRRFASEFDSLNLPLNVLINNAGILSKDCIRSIDGLELHFATNHIGHFLLINLLLENMKSTSRTTSVEGRIINVSSSGHILTYPEGICFDNVKDLSRFSTYMAYGQSKLANILHSTELARILKGAATTCYVALHPQVIGISGKYFSNCNLETPSSQASNAELAKKLWEFSSNIVSAAKLATRNVSGLSFPAMAMATTKGARDGRKGWRRWNLEVHGTVDGEAIGRTEEEARRCAGLRLQSLANTTTPVGHYSLSSTLRQLGTESAMCWFNRKGPSGFSGASTAEEVTAGVDARGLVAVITGASSGIGLETARVMALRGVRVVMAVRNVAAGHRASEAIRAEIPRAGIHVLEMDLSSMDSVRRFATEFEALNLPLNILINNAGIMTRNCTRSMDGLELQFATNHIGHFLLTNLLLENMKRTSSETGVEGRIVNVSSSAHFVTYPKGICFDKVKEPSRFISLIAYGQSKLANILHSTELSRVLKEDGVNISANAVHPGVVTTNLFRHRTIINALVKSIGRFIHKTVEQGAATTCYVALHSQVTGISGKYFSNCNLDTPSSQASNAELANKLWEFSSKIVSS</sequence>
<dbReference type="CDD" id="cd05327">
    <property type="entry name" value="retinol-DH_like_SDR_c_like"/>
    <property type="match status" value="1"/>
</dbReference>
<dbReference type="SUPFAM" id="SSF51735">
    <property type="entry name" value="NAD(P)-binding Rossmann-fold domains"/>
    <property type="match status" value="2"/>
</dbReference>
<evidence type="ECO:0000256" key="1">
    <source>
        <dbReference type="SAM" id="MobiDB-lite"/>
    </source>
</evidence>
<reference evidence="2" key="1">
    <citation type="journal article" date="2009" name="Rice">
        <title>De Novo Next Generation Sequencing of Plant Genomes.</title>
        <authorList>
            <person name="Rounsley S."/>
            <person name="Marri P.R."/>
            <person name="Yu Y."/>
            <person name="He R."/>
            <person name="Sisneros N."/>
            <person name="Goicoechea J.L."/>
            <person name="Lee S.J."/>
            <person name="Angelova A."/>
            <person name="Kudrna D."/>
            <person name="Luo M."/>
            <person name="Affourtit J."/>
            <person name="Desany B."/>
            <person name="Knight J."/>
            <person name="Niazi F."/>
            <person name="Egholm M."/>
            <person name="Wing R.A."/>
        </authorList>
    </citation>
    <scope>NUCLEOTIDE SEQUENCE [LARGE SCALE GENOMIC DNA]</scope>
    <source>
        <strain evidence="2">cv. IRGC 105608</strain>
    </source>
</reference>
<dbReference type="InterPro" id="IPR036291">
    <property type="entry name" value="NAD(P)-bd_dom_sf"/>
</dbReference>
<dbReference type="AlphaFoldDB" id="A0A0D3HGB2"/>
<name>A0A0D3HGB2_9ORYZ</name>
<dbReference type="PANTHER" id="PTHR48476">
    <property type="entry name" value="SHORT-CHAIN DEHYDROGENASE TIC 32, CHLOROPLASTIC-LIKE"/>
    <property type="match status" value="1"/>
</dbReference>
<dbReference type="InterPro" id="IPR055280">
    <property type="entry name" value="TIC32"/>
</dbReference>
<proteinExistence type="predicted"/>
<dbReference type="Gene3D" id="3.40.50.720">
    <property type="entry name" value="NAD(P)-binding Rossmann-like Domain"/>
    <property type="match status" value="2"/>
</dbReference>
<evidence type="ECO:0000313" key="3">
    <source>
        <dbReference type="Proteomes" id="UP000026960"/>
    </source>
</evidence>
<feature type="region of interest" description="Disordered" evidence="1">
    <location>
        <begin position="1"/>
        <end position="41"/>
    </location>
</feature>
<dbReference type="Gramene" id="OBART10G17700.6">
    <property type="protein sequence ID" value="OBART10G17700.6"/>
    <property type="gene ID" value="OBART10G17700"/>
</dbReference>
<dbReference type="EnsemblPlants" id="OBART10G17700.6">
    <property type="protein sequence ID" value="OBART10G17700.6"/>
    <property type="gene ID" value="OBART10G17700"/>
</dbReference>
<dbReference type="PRINTS" id="PR00081">
    <property type="entry name" value="GDHRDH"/>
</dbReference>
<organism evidence="2">
    <name type="scientific">Oryza barthii</name>
    <dbReference type="NCBI Taxonomy" id="65489"/>
    <lineage>
        <taxon>Eukaryota</taxon>
        <taxon>Viridiplantae</taxon>
        <taxon>Streptophyta</taxon>
        <taxon>Embryophyta</taxon>
        <taxon>Tracheophyta</taxon>
        <taxon>Spermatophyta</taxon>
        <taxon>Magnoliopsida</taxon>
        <taxon>Liliopsida</taxon>
        <taxon>Poales</taxon>
        <taxon>Poaceae</taxon>
        <taxon>BOP clade</taxon>
        <taxon>Oryzoideae</taxon>
        <taxon>Oryzeae</taxon>
        <taxon>Oryzinae</taxon>
        <taxon>Oryza</taxon>
    </lineage>
</organism>
<reference evidence="2" key="2">
    <citation type="submission" date="2015-03" db="UniProtKB">
        <authorList>
            <consortium name="EnsemblPlants"/>
        </authorList>
    </citation>
    <scope>IDENTIFICATION</scope>
</reference>